<feature type="non-terminal residue" evidence="2">
    <location>
        <position position="183"/>
    </location>
</feature>
<sequence length="183" mass="20449">EPARGRPPLRLRLPAAAGPEHRQVRQLRGRRQLHLDPHRDVPALLLRLRRGRPGLPLVVAAGVRRPAHGGPVLRRAGRALPRRRIALQLDQAPGQRDHLLDGRVDDAHGLRRDAVGHRARLPDHAAPAVVGLPDRGRRHGHLRLRGQRGHPGQRADRLHHAGQRLRRPADVADQQRRGPRRAG</sequence>
<reference evidence="2" key="1">
    <citation type="submission" date="2020-02" db="EMBL/GenBank/DDBJ databases">
        <authorList>
            <person name="Meier V. D."/>
        </authorList>
    </citation>
    <scope>NUCLEOTIDE SEQUENCE</scope>
    <source>
        <strain evidence="2">AVDCRST_MAG66</strain>
    </source>
</reference>
<feature type="compositionally biased region" description="Basic residues" evidence="1">
    <location>
        <begin position="136"/>
        <end position="148"/>
    </location>
</feature>
<dbReference type="EMBL" id="CADCUS010000211">
    <property type="protein sequence ID" value="CAA9400407.1"/>
    <property type="molecule type" value="Genomic_DNA"/>
</dbReference>
<evidence type="ECO:0000313" key="2">
    <source>
        <dbReference type="EMBL" id="CAA9400407.1"/>
    </source>
</evidence>
<accession>A0A6J4NXX4</accession>
<feature type="compositionally biased region" description="Basic and acidic residues" evidence="1">
    <location>
        <begin position="167"/>
        <end position="176"/>
    </location>
</feature>
<feature type="non-terminal residue" evidence="2">
    <location>
        <position position="1"/>
    </location>
</feature>
<organism evidence="2">
    <name type="scientific">uncultured Pseudonocardia sp</name>
    <dbReference type="NCBI Taxonomy" id="211455"/>
    <lineage>
        <taxon>Bacteria</taxon>
        <taxon>Bacillati</taxon>
        <taxon>Actinomycetota</taxon>
        <taxon>Actinomycetes</taxon>
        <taxon>Pseudonocardiales</taxon>
        <taxon>Pseudonocardiaceae</taxon>
        <taxon>Pseudonocardia</taxon>
        <taxon>environmental samples</taxon>
    </lineage>
</organism>
<evidence type="ECO:0000256" key="1">
    <source>
        <dbReference type="SAM" id="MobiDB-lite"/>
    </source>
</evidence>
<feature type="region of interest" description="Disordered" evidence="1">
    <location>
        <begin position="124"/>
        <end position="183"/>
    </location>
</feature>
<feature type="compositionally biased region" description="Low complexity" evidence="1">
    <location>
        <begin position="1"/>
        <end position="18"/>
    </location>
</feature>
<gene>
    <name evidence="2" type="ORF">AVDCRST_MAG66-1428</name>
</gene>
<protein>
    <submittedName>
        <fullName evidence="2">Urea carboxylase-related amino acid permease</fullName>
    </submittedName>
</protein>
<feature type="region of interest" description="Disordered" evidence="1">
    <location>
        <begin position="1"/>
        <end position="23"/>
    </location>
</feature>
<dbReference type="AlphaFoldDB" id="A0A6J4NXX4"/>
<proteinExistence type="predicted"/>
<name>A0A6J4NXX4_9PSEU</name>